<accession>A0A2V2VPA7</accession>
<dbReference type="VEuPathDB" id="TriTrypDB:ECC02_003825"/>
<dbReference type="VEuPathDB" id="TriTrypDB:TCDM_01207"/>
<dbReference type="VEuPathDB" id="TriTrypDB:C4B63_13g128"/>
<comment type="caution">
    <text evidence="4">The sequence shown here is derived from an EMBL/GenBank/DDBJ whole genome shotgun (WGS) entry which is preliminary data.</text>
</comment>
<name>A0A2V2VPA7_TRYCR</name>
<dbReference type="InterPro" id="IPR039676">
    <property type="entry name" value="AOAH"/>
</dbReference>
<proteinExistence type="predicted"/>
<dbReference type="InterPro" id="IPR036514">
    <property type="entry name" value="SGNH_hydro_sf"/>
</dbReference>
<dbReference type="InterPro" id="IPR048593">
    <property type="entry name" value="AOAH_Saposin_N"/>
</dbReference>
<feature type="chain" id="PRO_5016139056" evidence="2">
    <location>
        <begin position="27"/>
        <end position="562"/>
    </location>
</feature>
<protein>
    <submittedName>
        <fullName evidence="4">Putative GPI inositol deacylase</fullName>
    </submittedName>
</protein>
<dbReference type="PROSITE" id="PS50015">
    <property type="entry name" value="SAP_B"/>
    <property type="match status" value="1"/>
</dbReference>
<gene>
    <name evidence="4" type="ORF">C4B63_13g128</name>
</gene>
<dbReference type="SUPFAM" id="SSF47862">
    <property type="entry name" value="Saposin"/>
    <property type="match status" value="1"/>
</dbReference>
<dbReference type="AlphaFoldDB" id="A0A2V2VPA7"/>
<dbReference type="InterPro" id="IPR011001">
    <property type="entry name" value="Saposin-like"/>
</dbReference>
<dbReference type="VEuPathDB" id="TriTrypDB:Tc_MARK_8483"/>
<dbReference type="VEuPathDB" id="TriTrypDB:TcCLB.510967.10"/>
<dbReference type="VEuPathDB" id="TriTrypDB:TcCLB.510289.40"/>
<dbReference type="VEuPathDB" id="TriTrypDB:TCSYLVIO_007441"/>
<dbReference type="Pfam" id="PF00657">
    <property type="entry name" value="Lipase_GDSL"/>
    <property type="match status" value="1"/>
</dbReference>
<dbReference type="Proteomes" id="UP000246121">
    <property type="component" value="Unassembled WGS sequence"/>
</dbReference>
<dbReference type="GO" id="GO:0009104">
    <property type="term" value="P:lipopolysaccharide catabolic process"/>
    <property type="evidence" value="ECO:0007669"/>
    <property type="project" value="TreeGrafter"/>
</dbReference>
<dbReference type="VEuPathDB" id="TriTrypDB:TcBrA4_0003550"/>
<dbReference type="VEuPathDB" id="TriTrypDB:TcG_02435"/>
<dbReference type="PANTHER" id="PTHR15010">
    <property type="entry name" value="ACYLOXYACYL HYDROLASE"/>
    <property type="match status" value="1"/>
</dbReference>
<keyword evidence="1" id="KW-1015">Disulfide bond</keyword>
<dbReference type="GO" id="GO:0050528">
    <property type="term" value="F:acyloxyacyl hydrolase activity"/>
    <property type="evidence" value="ECO:0007669"/>
    <property type="project" value="InterPro"/>
</dbReference>
<dbReference type="VEuPathDB" id="TriTrypDB:BCY84_16133"/>
<feature type="signal peptide" evidence="2">
    <location>
        <begin position="1"/>
        <end position="26"/>
    </location>
</feature>
<reference evidence="4 5" key="1">
    <citation type="journal article" date="2018" name="Microb. Genom.">
        <title>Expanding an expanded genome: long-read sequencing of Trypanosoma cruzi.</title>
        <authorList>
            <person name="Berna L."/>
            <person name="Rodriguez M."/>
            <person name="Chiribao M.L."/>
            <person name="Parodi-Talice A."/>
            <person name="Pita S."/>
            <person name="Rijo G."/>
            <person name="Alvarez-Valin F."/>
            <person name="Robello C."/>
        </authorList>
    </citation>
    <scope>NUCLEOTIDE SEQUENCE [LARGE SCALE GENOMIC DNA]</scope>
    <source>
        <strain evidence="4 5">Dm28c</strain>
    </source>
</reference>
<dbReference type="VEuPathDB" id="TriTrypDB:TcYC6_0080380"/>
<dbReference type="GO" id="GO:0005509">
    <property type="term" value="F:calcium ion binding"/>
    <property type="evidence" value="ECO:0007669"/>
    <property type="project" value="TreeGrafter"/>
</dbReference>
<evidence type="ECO:0000313" key="4">
    <source>
        <dbReference type="EMBL" id="PWU98150.1"/>
    </source>
</evidence>
<organism evidence="4 5">
    <name type="scientific">Trypanosoma cruzi</name>
    <dbReference type="NCBI Taxonomy" id="5693"/>
    <lineage>
        <taxon>Eukaryota</taxon>
        <taxon>Discoba</taxon>
        <taxon>Euglenozoa</taxon>
        <taxon>Kinetoplastea</taxon>
        <taxon>Metakinetoplastina</taxon>
        <taxon>Trypanosomatida</taxon>
        <taxon>Trypanosomatidae</taxon>
        <taxon>Trypanosoma</taxon>
        <taxon>Schizotrypanum</taxon>
    </lineage>
</organism>
<evidence type="ECO:0000256" key="2">
    <source>
        <dbReference type="SAM" id="SignalP"/>
    </source>
</evidence>
<evidence type="ECO:0000259" key="3">
    <source>
        <dbReference type="PROSITE" id="PS50015"/>
    </source>
</evidence>
<dbReference type="InterPro" id="IPR008139">
    <property type="entry name" value="SaposinB_dom"/>
</dbReference>
<dbReference type="Pfam" id="PF11617">
    <property type="entry name" value="Cu-binding_MopE"/>
    <property type="match status" value="1"/>
</dbReference>
<dbReference type="Pfam" id="PF20825">
    <property type="entry name" value="Saposin"/>
    <property type="match status" value="1"/>
</dbReference>
<dbReference type="InterPro" id="IPR001087">
    <property type="entry name" value="GDSL"/>
</dbReference>
<dbReference type="SUPFAM" id="SSF52266">
    <property type="entry name" value="SGNH hydrolase"/>
    <property type="match status" value="1"/>
</dbReference>
<dbReference type="VEuPathDB" id="TriTrypDB:TcCL_NonESM06390"/>
<dbReference type="EMBL" id="PRFA01000013">
    <property type="protein sequence ID" value="PWU98150.1"/>
    <property type="molecule type" value="Genomic_DNA"/>
</dbReference>
<dbReference type="Gene3D" id="3.40.50.1110">
    <property type="entry name" value="SGNH hydrolase"/>
    <property type="match status" value="1"/>
</dbReference>
<keyword evidence="2" id="KW-0732">Signal</keyword>
<dbReference type="CDD" id="cd01826">
    <property type="entry name" value="acyloxyacyl_hydrolase_like"/>
    <property type="match status" value="1"/>
</dbReference>
<evidence type="ECO:0000256" key="1">
    <source>
        <dbReference type="ARBA" id="ARBA00023157"/>
    </source>
</evidence>
<dbReference type="VEuPathDB" id="TriTrypDB:C3747_73g182"/>
<dbReference type="PANTHER" id="PTHR15010:SF0">
    <property type="entry name" value="ACYLOXYACYL HYDROLASE"/>
    <property type="match status" value="1"/>
</dbReference>
<evidence type="ECO:0000313" key="5">
    <source>
        <dbReference type="Proteomes" id="UP000246121"/>
    </source>
</evidence>
<sequence>MRRCFLHCVVLTATIFLFLSASFGEAQPTAENRARNLTRTDSSEKEKWGCVLCTFITGLVSQLRQLHGVSANEALSKFCAFFGSPKGLICRLASLILFRKALPLIDANNTPDVVCRTLSYCKDQKCHIFPVESTTVSVKSLRKIHQLERVKAKDLCSQLPMLCPVRRGLRPAYDEDGDLFSTYSTKRGSDWRGRDCDDKDPKVYPGRNTTDAFRDENCNGIFGVDNVTGKTYEELWCLNSSSMGVIALGDSATAHFGIPADFLEVRSLSTADFANIMAIIANDFDWPMLSGITGFANVSDYKPNREGFMKSVYSELLKRNKCNHRDYQNIGVNGALVRDLNGMLDFVARNRTTLVKPALIFFSMVGNDVCSPPPRATTPQEYYMGLTKALEKAETIFPAGSHVLVLPLVDGRILYNTMHNRTHPIGSLNNDVTYSDFYDFLNCLGISPCWGWMNTNETVRNATWKLAQTLNAQIPRILEESATKFKNIKVHVLDDVYSSVFSSFNGSKWELLEPVDGFHPSQLANALLGEYMFKKTVELGIIPPANPFNDLIENRFGDQGGH</sequence>
<dbReference type="InterPro" id="IPR021655">
    <property type="entry name" value="Put_metal-bd"/>
</dbReference>
<feature type="domain" description="Saposin B-type" evidence="3">
    <location>
        <begin position="46"/>
        <end position="125"/>
    </location>
</feature>